<evidence type="ECO:0000256" key="1">
    <source>
        <dbReference type="ARBA" id="ARBA00022737"/>
    </source>
</evidence>
<dbReference type="GO" id="GO:0042302">
    <property type="term" value="F:structural constituent of cuticle"/>
    <property type="evidence" value="ECO:0007669"/>
    <property type="project" value="InterPro"/>
</dbReference>
<feature type="compositionally biased region" description="Low complexity" evidence="2">
    <location>
        <begin position="312"/>
        <end position="321"/>
    </location>
</feature>
<feature type="compositionally biased region" description="Pro residues" evidence="2">
    <location>
        <begin position="209"/>
        <end position="218"/>
    </location>
</feature>
<keyword evidence="3" id="KW-0812">Transmembrane</keyword>
<evidence type="ECO:0000313" key="5">
    <source>
        <dbReference type="Proteomes" id="UP000887572"/>
    </source>
</evidence>
<evidence type="ECO:0000259" key="4">
    <source>
        <dbReference type="SMART" id="SM01088"/>
    </source>
</evidence>
<evidence type="ECO:0000256" key="2">
    <source>
        <dbReference type="SAM" id="MobiDB-lite"/>
    </source>
</evidence>
<dbReference type="Pfam" id="PF01484">
    <property type="entry name" value="Col_cuticle_N"/>
    <property type="match status" value="1"/>
</dbReference>
<dbReference type="Pfam" id="PF01391">
    <property type="entry name" value="Collagen"/>
    <property type="match status" value="1"/>
</dbReference>
<accession>A0A914GYR6</accession>
<dbReference type="SMART" id="SM01088">
    <property type="entry name" value="Col_cuticle_N"/>
    <property type="match status" value="1"/>
</dbReference>
<keyword evidence="1" id="KW-0677">Repeat</keyword>
<proteinExistence type="predicted"/>
<feature type="transmembrane region" description="Helical" evidence="3">
    <location>
        <begin position="57"/>
        <end position="81"/>
    </location>
</feature>
<feature type="region of interest" description="Disordered" evidence="2">
    <location>
        <begin position="403"/>
        <end position="433"/>
    </location>
</feature>
<protein>
    <submittedName>
        <fullName evidence="6">Nematode cuticle collagen N-terminal domain-containing protein</fullName>
    </submittedName>
</protein>
<feature type="domain" description="Nematode cuticle collagen N-terminal" evidence="4">
    <location>
        <begin position="56"/>
        <end position="108"/>
    </location>
</feature>
<evidence type="ECO:0000256" key="3">
    <source>
        <dbReference type="SAM" id="Phobius"/>
    </source>
</evidence>
<dbReference type="WBParaSite" id="Gr19_v10_g12027.t1">
    <property type="protein sequence ID" value="Gr19_v10_g12027.t1"/>
    <property type="gene ID" value="Gr19_v10_g12027"/>
</dbReference>
<keyword evidence="3" id="KW-1133">Transmembrane helix</keyword>
<sequence>MHLPPPLRHVHPIAFNHPSPEGPSSSTSAITFSPLSQFPQRRFRPFFTQTMISARTAGLLAVFTSLAAMASIFFYMPLLVFKIQRINEQLKVDSDEFKAMADETWSQLINVKSSLPQEMLRTRRQAYELPKAYPLHNSYAKQDAYVHSPTCVCNPQNNCPAGPPGPPGKSGEDGLPGTRGPGGGPGLPGVAPPVAIDQNAGCRMCPHGPTGPPGPPGEPGAGGAEGLPGPPGRNGDDGRAGYPGNPGIPGEAGKAGKLGESGPPGRDGVRGQKGPLGPKGESGPPGPKGPDGYPGSDGQRGNDGSPGPPGPTGALGTPGTDGQAGGLGALGYCPCPPRSQGIDKPPNYETGAALPVAKPYEAKPYEVPKQTYDVKAAVAPGGYEPVAAVKAAAPVEAYSAVQKARQPPSQAPPAEEVQRSLPQSANPYRKLVS</sequence>
<dbReference type="PANTHER" id="PTHR24637:SF294">
    <property type="entry name" value="NEMATODE CUTICLE COLLAGEN N-TERMINAL DOMAIN-CONTAINING PROTEIN"/>
    <property type="match status" value="1"/>
</dbReference>
<feature type="region of interest" description="Disordered" evidence="2">
    <location>
        <begin position="162"/>
        <end position="325"/>
    </location>
</feature>
<feature type="compositionally biased region" description="Gly residues" evidence="2">
    <location>
        <begin position="177"/>
        <end position="187"/>
    </location>
</feature>
<keyword evidence="3" id="KW-0472">Membrane</keyword>
<name>A0A914GYR6_GLORO</name>
<keyword evidence="5" id="KW-1185">Reference proteome</keyword>
<dbReference type="InterPro" id="IPR002486">
    <property type="entry name" value="Col_cuticle_N"/>
</dbReference>
<evidence type="ECO:0000313" key="6">
    <source>
        <dbReference type="WBParaSite" id="Gr19_v10_g12027.t1"/>
    </source>
</evidence>
<dbReference type="PANTHER" id="PTHR24637">
    <property type="entry name" value="COLLAGEN"/>
    <property type="match status" value="1"/>
</dbReference>
<feature type="compositionally biased region" description="Low complexity" evidence="2">
    <location>
        <begin position="290"/>
        <end position="305"/>
    </location>
</feature>
<reference evidence="6" key="1">
    <citation type="submission" date="2022-11" db="UniProtKB">
        <authorList>
            <consortium name="WormBaseParasite"/>
        </authorList>
    </citation>
    <scope>IDENTIFICATION</scope>
</reference>
<organism evidence="5 6">
    <name type="scientific">Globodera rostochiensis</name>
    <name type="common">Golden nematode worm</name>
    <name type="synonym">Heterodera rostochiensis</name>
    <dbReference type="NCBI Taxonomy" id="31243"/>
    <lineage>
        <taxon>Eukaryota</taxon>
        <taxon>Metazoa</taxon>
        <taxon>Ecdysozoa</taxon>
        <taxon>Nematoda</taxon>
        <taxon>Chromadorea</taxon>
        <taxon>Rhabditida</taxon>
        <taxon>Tylenchina</taxon>
        <taxon>Tylenchomorpha</taxon>
        <taxon>Tylenchoidea</taxon>
        <taxon>Heteroderidae</taxon>
        <taxon>Heteroderinae</taxon>
        <taxon>Globodera</taxon>
    </lineage>
</organism>
<dbReference type="Proteomes" id="UP000887572">
    <property type="component" value="Unplaced"/>
</dbReference>
<dbReference type="AlphaFoldDB" id="A0A914GYR6"/>
<dbReference type="InterPro" id="IPR008160">
    <property type="entry name" value="Collagen"/>
</dbReference>